<feature type="region of interest" description="Disordered" evidence="1">
    <location>
        <begin position="29"/>
        <end position="54"/>
    </location>
</feature>
<evidence type="ECO:0000256" key="1">
    <source>
        <dbReference type="SAM" id="MobiDB-lite"/>
    </source>
</evidence>
<sequence length="592" mass="67117">MKRWKRTAALLLAASLGCGLFAGCSGAPASSVSRQENGSEESAAGENSAVQQGTREEDIEFTYFVPDPLAKAPPQEAPVIEQVYEATGVRLKWILPPAEPEERLRVMLASDDLPDLIDFGNGNLTDKTLMKQYKDAGKLLKLNELLEKNAPEILEKNWKDLKDKIADENGDFYYMPGGYQFADSQVYPEAGISFNVRTEYFEENGYDKMPKTLEEYEALLNEVKGTSQEMVPLALAMGPQGMLDTIISTGAAAYGLSYSDGLVLKDGKLQHFTRNDDMKAYFQFLNKLNTEGLLDVESSVLSMEMLKQKCVAGKVWSYIGSGWEINLEVIAYEAANGTDTQMVYFYPAANSDVEHTAYAPYTVNLYNSGMTLTVANRDPDRYLRFYNYLNSEEGWLTQLGIVNYDFDGENTVEETEGYDYIVHKDIEYLPGRPFVEATTWMGEMWASDENWWWNHGINSLWAFTYGEVNHPDGQYDYVGKMDVGMWWDENTTRVNGEMGLTGENYFDKHREMSVDITEFAGLELDPKSQEYVDSLNLKTLYEKYLPRAVMAKTAEEFETEWNTMSAELEKSGLDGVETAYQALYEERMETWD</sequence>
<dbReference type="PROSITE" id="PS51257">
    <property type="entry name" value="PROKAR_LIPOPROTEIN"/>
    <property type="match status" value="1"/>
</dbReference>
<dbReference type="Proteomes" id="UP001524473">
    <property type="component" value="Unassembled WGS sequence"/>
</dbReference>
<feature type="signal peptide" evidence="2">
    <location>
        <begin position="1"/>
        <end position="29"/>
    </location>
</feature>
<evidence type="ECO:0000313" key="3">
    <source>
        <dbReference type="EMBL" id="MCQ4839438.1"/>
    </source>
</evidence>
<dbReference type="InterPro" id="IPR006059">
    <property type="entry name" value="SBP"/>
</dbReference>
<accession>A0ABT1RXP2</accession>
<dbReference type="SUPFAM" id="SSF53850">
    <property type="entry name" value="Periplasmic binding protein-like II"/>
    <property type="match status" value="1"/>
</dbReference>
<protein>
    <submittedName>
        <fullName evidence="3">Extracellular solute-binding protein</fullName>
    </submittedName>
</protein>
<dbReference type="PANTHER" id="PTHR43649">
    <property type="entry name" value="ARABINOSE-BINDING PROTEIN-RELATED"/>
    <property type="match status" value="1"/>
</dbReference>
<feature type="chain" id="PRO_5046702918" evidence="2">
    <location>
        <begin position="30"/>
        <end position="592"/>
    </location>
</feature>
<reference evidence="3 4" key="1">
    <citation type="submission" date="2022-06" db="EMBL/GenBank/DDBJ databases">
        <title>Isolation of gut microbiota from human fecal samples.</title>
        <authorList>
            <person name="Pamer E.G."/>
            <person name="Barat B."/>
            <person name="Waligurski E."/>
            <person name="Medina S."/>
            <person name="Paddock L."/>
            <person name="Mostad J."/>
        </authorList>
    </citation>
    <scope>NUCLEOTIDE SEQUENCE [LARGE SCALE GENOMIC DNA]</scope>
    <source>
        <strain evidence="3 4">DFI.9.73</strain>
    </source>
</reference>
<name>A0ABT1RXP2_9FIRM</name>
<dbReference type="Pfam" id="PF01547">
    <property type="entry name" value="SBP_bac_1"/>
    <property type="match status" value="1"/>
</dbReference>
<dbReference type="EMBL" id="JANFZH010000010">
    <property type="protein sequence ID" value="MCQ4839438.1"/>
    <property type="molecule type" value="Genomic_DNA"/>
</dbReference>
<dbReference type="RefSeq" id="WP_256191693.1">
    <property type="nucleotide sequence ID" value="NZ_JANFZG010000011.1"/>
</dbReference>
<organism evidence="3 4">
    <name type="scientific">Neglectibacter timonensis</name>
    <dbReference type="NCBI Taxonomy" id="1776382"/>
    <lineage>
        <taxon>Bacteria</taxon>
        <taxon>Bacillati</taxon>
        <taxon>Bacillota</taxon>
        <taxon>Clostridia</taxon>
        <taxon>Eubacteriales</taxon>
        <taxon>Oscillospiraceae</taxon>
        <taxon>Neglectibacter</taxon>
    </lineage>
</organism>
<keyword evidence="2" id="KW-0732">Signal</keyword>
<comment type="caution">
    <text evidence="3">The sequence shown here is derived from an EMBL/GenBank/DDBJ whole genome shotgun (WGS) entry which is preliminary data.</text>
</comment>
<dbReference type="InterPro" id="IPR050490">
    <property type="entry name" value="Bact_solute-bd_prot1"/>
</dbReference>
<dbReference type="Gene3D" id="3.40.190.10">
    <property type="entry name" value="Periplasmic binding protein-like II"/>
    <property type="match status" value="2"/>
</dbReference>
<keyword evidence="4" id="KW-1185">Reference proteome</keyword>
<evidence type="ECO:0000313" key="4">
    <source>
        <dbReference type="Proteomes" id="UP001524473"/>
    </source>
</evidence>
<proteinExistence type="predicted"/>
<dbReference type="PANTHER" id="PTHR43649:SF12">
    <property type="entry name" value="DIACETYLCHITOBIOSE BINDING PROTEIN DASA"/>
    <property type="match status" value="1"/>
</dbReference>
<evidence type="ECO:0000256" key="2">
    <source>
        <dbReference type="SAM" id="SignalP"/>
    </source>
</evidence>
<gene>
    <name evidence="3" type="ORF">NE695_05845</name>
</gene>